<feature type="repeat" description="ANK" evidence="1">
    <location>
        <begin position="407"/>
        <end position="431"/>
    </location>
</feature>
<keyword evidence="1" id="KW-0040">ANK repeat</keyword>
<dbReference type="EMBL" id="NAJN01000221">
    <property type="protein sequence ID" value="TKA76769.1"/>
    <property type="molecule type" value="Genomic_DNA"/>
</dbReference>
<dbReference type="Proteomes" id="UP000308768">
    <property type="component" value="Unassembled WGS sequence"/>
</dbReference>
<dbReference type="Gene3D" id="1.25.40.20">
    <property type="entry name" value="Ankyrin repeat-containing domain"/>
    <property type="match status" value="1"/>
</dbReference>
<evidence type="ECO:0000256" key="2">
    <source>
        <dbReference type="SAM" id="MobiDB-lite"/>
    </source>
</evidence>
<gene>
    <name evidence="3" type="ORF">B0A49_08379</name>
</gene>
<feature type="repeat" description="ANK" evidence="1">
    <location>
        <begin position="441"/>
        <end position="465"/>
    </location>
</feature>
<keyword evidence="4" id="KW-1185">Reference proteome</keyword>
<dbReference type="PANTHER" id="PTHR10039:SF5">
    <property type="entry name" value="NACHT DOMAIN-CONTAINING PROTEIN"/>
    <property type="match status" value="1"/>
</dbReference>
<dbReference type="PROSITE" id="PS50297">
    <property type="entry name" value="ANK_REP_REGION"/>
    <property type="match status" value="2"/>
</dbReference>
<evidence type="ECO:0000256" key="1">
    <source>
        <dbReference type="PROSITE-ProRule" id="PRU00023"/>
    </source>
</evidence>
<sequence length="489" mass="54925">MRTKLREFLADYILQASETSSVQIYVDALDEAGEMVARDLLAYFDGLTTKSGDRDRNMKICLSSRHYPLNALVLGRPVYVQRQNDEDIATYAEEKLKSQITDAEELRVLKEEVKNRASGSFLWAVLVIPVILRLHKYLELGTIRRKIGELPPDLDSLYTDILNEIQDDEERSRALRLIEWICFARRPLDMGELRYAVAVGSDASPASLQEWRMSDEYVETDSKMEQATVHLSCGLVEILQQNERRVAQFIHQSVKDYLIQGGGLQRLRGSSMIISVGSVEHRLSRTCIRYLAMEEVMNHCGSDRIGRNTGSEVRLLNYATTYWISHAETVEESGMSQGDLLGLLRWPSNSILACWITTYRKVHPWEYRSPAPNMTLLHIGAKHGFLSVIETTVDQQKSIGLDERDEDDRTPLLWAAASGHEAVVKLLLETGKVEADSKGQHGRTPLSWAAASGHEAVVKLLLETGQVEVDSEDEDDQTPLLGAAASGLP</sequence>
<dbReference type="OrthoDB" id="194358at2759"/>
<comment type="caution">
    <text evidence="3">The sequence shown here is derived from an EMBL/GenBank/DDBJ whole genome shotgun (WGS) entry which is preliminary data.</text>
</comment>
<organism evidence="3 4">
    <name type="scientific">Cryomyces minteri</name>
    <dbReference type="NCBI Taxonomy" id="331657"/>
    <lineage>
        <taxon>Eukaryota</taxon>
        <taxon>Fungi</taxon>
        <taxon>Dikarya</taxon>
        <taxon>Ascomycota</taxon>
        <taxon>Pezizomycotina</taxon>
        <taxon>Dothideomycetes</taxon>
        <taxon>Dothideomycetes incertae sedis</taxon>
        <taxon>Cryomyces</taxon>
    </lineage>
</organism>
<accession>A0A4V6WL67</accession>
<dbReference type="SUPFAM" id="SSF48403">
    <property type="entry name" value="Ankyrin repeat"/>
    <property type="match status" value="1"/>
</dbReference>
<dbReference type="STRING" id="331657.A0A4V6WL67"/>
<dbReference type="PANTHER" id="PTHR10039">
    <property type="entry name" value="AMELOGENIN"/>
    <property type="match status" value="1"/>
</dbReference>
<name>A0A4V6WL67_9PEZI</name>
<feature type="region of interest" description="Disordered" evidence="2">
    <location>
        <begin position="469"/>
        <end position="489"/>
    </location>
</feature>
<dbReference type="Pfam" id="PF12796">
    <property type="entry name" value="Ank_2"/>
    <property type="match status" value="1"/>
</dbReference>
<dbReference type="SMART" id="SM00248">
    <property type="entry name" value="ANK"/>
    <property type="match status" value="3"/>
</dbReference>
<dbReference type="PROSITE" id="PS50088">
    <property type="entry name" value="ANK_REPEAT"/>
    <property type="match status" value="2"/>
</dbReference>
<protein>
    <submittedName>
        <fullName evidence="3">Uncharacterized protein</fullName>
    </submittedName>
</protein>
<dbReference type="InterPro" id="IPR036770">
    <property type="entry name" value="Ankyrin_rpt-contain_sf"/>
</dbReference>
<evidence type="ECO:0000313" key="4">
    <source>
        <dbReference type="Proteomes" id="UP000308768"/>
    </source>
</evidence>
<reference evidence="3 4" key="1">
    <citation type="submission" date="2017-03" db="EMBL/GenBank/DDBJ databases">
        <title>Genomes of endolithic fungi from Antarctica.</title>
        <authorList>
            <person name="Coleine C."/>
            <person name="Masonjones S."/>
            <person name="Stajich J.E."/>
        </authorList>
    </citation>
    <scope>NUCLEOTIDE SEQUENCE [LARGE SCALE GENOMIC DNA]</scope>
    <source>
        <strain evidence="3 4">CCFEE 5187</strain>
    </source>
</reference>
<dbReference type="InterPro" id="IPR002110">
    <property type="entry name" value="Ankyrin_rpt"/>
</dbReference>
<dbReference type="AlphaFoldDB" id="A0A4V6WL67"/>
<proteinExistence type="predicted"/>
<evidence type="ECO:0000313" key="3">
    <source>
        <dbReference type="EMBL" id="TKA76769.1"/>
    </source>
</evidence>